<protein>
    <submittedName>
        <fullName evidence="1">Uncharacterized protein</fullName>
    </submittedName>
</protein>
<sequence length="20" mass="2160">MASVQTSTSSTPDIKSLFFL</sequence>
<comment type="caution">
    <text evidence="1">The sequence shown here is derived from an EMBL/GenBank/DDBJ whole genome shotgun (WGS) entry which is preliminary data.</text>
</comment>
<gene>
    <name evidence="1" type="ORF">WG66_5874</name>
</gene>
<evidence type="ECO:0000313" key="1">
    <source>
        <dbReference type="EMBL" id="KTB41549.1"/>
    </source>
</evidence>
<evidence type="ECO:0000313" key="2">
    <source>
        <dbReference type="Proteomes" id="UP000054988"/>
    </source>
</evidence>
<reference evidence="1 2" key="1">
    <citation type="submission" date="2015-12" db="EMBL/GenBank/DDBJ databases">
        <title>Draft genome sequence of Moniliophthora roreri, the causal agent of frosty pod rot of cacao.</title>
        <authorList>
            <person name="Aime M.C."/>
            <person name="Diaz-Valderrama J.R."/>
            <person name="Kijpornyongpan T."/>
            <person name="Phillips-Mora W."/>
        </authorList>
    </citation>
    <scope>NUCLEOTIDE SEQUENCE [LARGE SCALE GENOMIC DNA]</scope>
    <source>
        <strain evidence="1 2">MCA 2952</strain>
    </source>
</reference>
<proteinExistence type="predicted"/>
<name>A0A0W0FYZ0_MONRR</name>
<accession>A0A0W0FYZ0</accession>
<dbReference type="AlphaFoldDB" id="A0A0W0FYZ0"/>
<dbReference type="EMBL" id="LATX01001442">
    <property type="protein sequence ID" value="KTB41549.1"/>
    <property type="molecule type" value="Genomic_DNA"/>
</dbReference>
<dbReference type="Proteomes" id="UP000054988">
    <property type="component" value="Unassembled WGS sequence"/>
</dbReference>
<organism evidence="1 2">
    <name type="scientific">Moniliophthora roreri</name>
    <name type="common">Frosty pod rot fungus</name>
    <name type="synonym">Monilia roreri</name>
    <dbReference type="NCBI Taxonomy" id="221103"/>
    <lineage>
        <taxon>Eukaryota</taxon>
        <taxon>Fungi</taxon>
        <taxon>Dikarya</taxon>
        <taxon>Basidiomycota</taxon>
        <taxon>Agaricomycotina</taxon>
        <taxon>Agaricomycetes</taxon>
        <taxon>Agaricomycetidae</taxon>
        <taxon>Agaricales</taxon>
        <taxon>Marasmiineae</taxon>
        <taxon>Marasmiaceae</taxon>
        <taxon>Moniliophthora</taxon>
    </lineage>
</organism>